<gene>
    <name evidence="2" type="ORF">SNOG_06101</name>
</gene>
<dbReference type="InterPro" id="IPR036770">
    <property type="entry name" value="Ankyrin_rpt-contain_sf"/>
</dbReference>
<protein>
    <submittedName>
        <fullName evidence="2">Uncharacterized protein</fullName>
    </submittedName>
</protein>
<dbReference type="Pfam" id="PF12796">
    <property type="entry name" value="Ank_2"/>
    <property type="match status" value="1"/>
</dbReference>
<dbReference type="SUPFAM" id="SSF140860">
    <property type="entry name" value="Pseudo ankyrin repeat-like"/>
    <property type="match status" value="1"/>
</dbReference>
<dbReference type="InterPro" id="IPR002110">
    <property type="entry name" value="Ankyrin_rpt"/>
</dbReference>
<keyword evidence="1" id="KW-0040">ANK repeat</keyword>
<evidence type="ECO:0000313" key="2">
    <source>
        <dbReference type="EMBL" id="EAT85932.1"/>
    </source>
</evidence>
<proteinExistence type="predicted"/>
<reference evidence="3" key="1">
    <citation type="journal article" date="2007" name="Plant Cell">
        <title>Dothideomycete-plant interactions illuminated by genome sequencing and EST analysis of the wheat pathogen Stagonospora nodorum.</title>
        <authorList>
            <person name="Hane J.K."/>
            <person name="Lowe R.G."/>
            <person name="Solomon P.S."/>
            <person name="Tan K.C."/>
            <person name="Schoch C.L."/>
            <person name="Spatafora J.W."/>
            <person name="Crous P.W."/>
            <person name="Kodira C."/>
            <person name="Birren B.W."/>
            <person name="Galagan J.E."/>
            <person name="Torriani S.F."/>
            <person name="McDonald B.A."/>
            <person name="Oliver R.P."/>
        </authorList>
    </citation>
    <scope>NUCLEOTIDE SEQUENCE [LARGE SCALE GENOMIC DNA]</scope>
    <source>
        <strain evidence="3">SN15 / ATCC MYA-4574 / FGSC 10173</strain>
    </source>
</reference>
<evidence type="ECO:0000256" key="1">
    <source>
        <dbReference type="PROSITE-ProRule" id="PRU00023"/>
    </source>
</evidence>
<name>Q0UQ63_PHANO</name>
<dbReference type="VEuPathDB" id="FungiDB:JI435_061010"/>
<dbReference type="EMBL" id="CH445333">
    <property type="protein sequence ID" value="EAT85932.1"/>
    <property type="molecule type" value="Genomic_DNA"/>
</dbReference>
<dbReference type="eggNOG" id="KOG4177">
    <property type="taxonomic scope" value="Eukaryota"/>
</dbReference>
<dbReference type="Proteomes" id="UP000001055">
    <property type="component" value="Unassembled WGS sequence"/>
</dbReference>
<dbReference type="AlphaFoldDB" id="Q0UQ63"/>
<dbReference type="RefSeq" id="XP_001796487.1">
    <property type="nucleotide sequence ID" value="XM_001796435.1"/>
</dbReference>
<dbReference type="Gene3D" id="1.25.40.20">
    <property type="entry name" value="Ankyrin repeat-containing domain"/>
    <property type="match status" value="1"/>
</dbReference>
<dbReference type="KEGG" id="pno:SNOG_06101"/>
<dbReference type="PROSITE" id="PS50088">
    <property type="entry name" value="ANK_REPEAT"/>
    <property type="match status" value="1"/>
</dbReference>
<sequence>MRNHISSTIIDTGIVKHMIEEEGVKVSEDELIDISIFRSRHPVEFLKGAWKLRDRAIALLSLAARHGHTDIVKFLLNAGAKPDNAIEFAAMCGSRTIMRLLWEHDEYGNDAVQGAFTVAVDREDTAVFNLLKELGAKLDDDVRVALSQKAQGEGLESMVKLLEEDARTCESVRT</sequence>
<dbReference type="PROSITE" id="PS50297">
    <property type="entry name" value="ANK_REP_REGION"/>
    <property type="match status" value="1"/>
</dbReference>
<dbReference type="HOGENOM" id="CLU_1540614_0_0_1"/>
<evidence type="ECO:0000313" key="3">
    <source>
        <dbReference type="Proteomes" id="UP000001055"/>
    </source>
</evidence>
<organism evidence="2 3">
    <name type="scientific">Phaeosphaeria nodorum (strain SN15 / ATCC MYA-4574 / FGSC 10173)</name>
    <name type="common">Glume blotch fungus</name>
    <name type="synonym">Parastagonospora nodorum</name>
    <dbReference type="NCBI Taxonomy" id="321614"/>
    <lineage>
        <taxon>Eukaryota</taxon>
        <taxon>Fungi</taxon>
        <taxon>Dikarya</taxon>
        <taxon>Ascomycota</taxon>
        <taxon>Pezizomycotina</taxon>
        <taxon>Dothideomycetes</taxon>
        <taxon>Pleosporomycetidae</taxon>
        <taxon>Pleosporales</taxon>
        <taxon>Pleosporineae</taxon>
        <taxon>Phaeosphaeriaceae</taxon>
        <taxon>Parastagonospora</taxon>
    </lineage>
</organism>
<dbReference type="GeneID" id="5973364"/>
<accession>Q0UQ63</accession>
<dbReference type="InParanoid" id="Q0UQ63"/>
<feature type="repeat" description="ANK" evidence="1">
    <location>
        <begin position="55"/>
        <end position="87"/>
    </location>
</feature>